<dbReference type="EMBL" id="CP016896">
    <property type="protein sequence ID" value="APV36048.1"/>
    <property type="molecule type" value="Genomic_DNA"/>
</dbReference>
<dbReference type="AlphaFoldDB" id="A0A1P8EIL5"/>
<dbReference type="Gene3D" id="2.40.50.140">
    <property type="entry name" value="Nucleic acid-binding proteins"/>
    <property type="match status" value="1"/>
</dbReference>
<evidence type="ECO:0000259" key="2">
    <source>
        <dbReference type="PROSITE" id="PS51857"/>
    </source>
</evidence>
<dbReference type="GeneID" id="67510522"/>
<gene>
    <name evidence="3" type="ORF">BEN76_08470</name>
    <name evidence="4" type="ORF">RHP80_15215</name>
</gene>
<dbReference type="InterPro" id="IPR012340">
    <property type="entry name" value="NA-bd_OB-fold"/>
</dbReference>
<dbReference type="Proteomes" id="UP001256400">
    <property type="component" value="Chromosome"/>
</dbReference>
<dbReference type="InterPro" id="IPR011129">
    <property type="entry name" value="CSD"/>
</dbReference>
<dbReference type="GO" id="GO:0003730">
    <property type="term" value="F:mRNA 3'-UTR binding"/>
    <property type="evidence" value="ECO:0007669"/>
    <property type="project" value="TreeGrafter"/>
</dbReference>
<accession>A0A1P8EIL5</accession>
<sequence length="98" mass="11133">MKSEVYQGKIKQYDATKGYGFIGGLEQDVFFHISDFPLEDGEPKRNERVKFMVVENNGKFKAVKIQRVVDQSAKAKKSRAVENNTTITSALLSNFKNK</sequence>
<dbReference type="PANTHER" id="PTHR12962">
    <property type="entry name" value="CALCIUM-REGULATED HEAT STABLE PROTEIN CRHSP-24-RELATED"/>
    <property type="match status" value="1"/>
</dbReference>
<dbReference type="InterPro" id="IPR002059">
    <property type="entry name" value="CSP_DNA-bd"/>
</dbReference>
<dbReference type="STRING" id="487316.BEN76_08470"/>
<dbReference type="GO" id="GO:0005829">
    <property type="term" value="C:cytosol"/>
    <property type="evidence" value="ECO:0007669"/>
    <property type="project" value="UniProtKB-ARBA"/>
</dbReference>
<name>A0A1P8EIL5_9GAMM</name>
<dbReference type="eggNOG" id="COG1278">
    <property type="taxonomic scope" value="Bacteria"/>
</dbReference>
<protein>
    <submittedName>
        <fullName evidence="4">Cold shock domain-containing protein</fullName>
    </submittedName>
    <submittedName>
        <fullName evidence="3">Cold-shock protein</fullName>
    </submittedName>
</protein>
<evidence type="ECO:0000313" key="5">
    <source>
        <dbReference type="Proteomes" id="UP000185674"/>
    </source>
</evidence>
<reference evidence="3 5" key="1">
    <citation type="submission" date="2016-08" db="EMBL/GenBank/DDBJ databases">
        <title>Complete genome sequence of Acinetobacter baylyi strain GFJ2.</title>
        <authorList>
            <person name="Tabata M."/>
            <person name="Kuboki S."/>
            <person name="Gibu N."/>
            <person name="Kinouchi Y."/>
            <person name="Vangnai A."/>
            <person name="Kasai D."/>
            <person name="Fukuda M."/>
        </authorList>
    </citation>
    <scope>NUCLEOTIDE SEQUENCE [LARGE SCALE GENOMIC DNA]</scope>
    <source>
        <strain evidence="3 5">GFJ2</strain>
    </source>
</reference>
<dbReference type="SMART" id="SM00357">
    <property type="entry name" value="CSP"/>
    <property type="match status" value="1"/>
</dbReference>
<dbReference type="RefSeq" id="WP_004936009.1">
    <property type="nucleotide sequence ID" value="NZ_BBNM01000003.1"/>
</dbReference>
<reference evidence="4" key="2">
    <citation type="submission" date="2023-09" db="EMBL/GenBank/DDBJ databases">
        <title>Acinetobacter soli.</title>
        <authorList>
            <person name="Kim B."/>
            <person name="Kim D."/>
            <person name="Park D."/>
        </authorList>
    </citation>
    <scope>NUCLEOTIDE SEQUENCE</scope>
    <source>
        <strain evidence="4">2023.05</strain>
    </source>
</reference>
<dbReference type="Proteomes" id="UP000185674">
    <property type="component" value="Chromosome"/>
</dbReference>
<dbReference type="GO" id="GO:0043488">
    <property type="term" value="P:regulation of mRNA stability"/>
    <property type="evidence" value="ECO:0007669"/>
    <property type="project" value="TreeGrafter"/>
</dbReference>
<organism evidence="3 5">
    <name type="scientific">Acinetobacter soli</name>
    <dbReference type="NCBI Taxonomy" id="487316"/>
    <lineage>
        <taxon>Bacteria</taxon>
        <taxon>Pseudomonadati</taxon>
        <taxon>Pseudomonadota</taxon>
        <taxon>Gammaproteobacteria</taxon>
        <taxon>Moraxellales</taxon>
        <taxon>Moraxellaceae</taxon>
        <taxon>Acinetobacter</taxon>
    </lineage>
</organism>
<dbReference type="InterPro" id="IPR052069">
    <property type="entry name" value="Ca-reg_mRNA-binding_domain"/>
</dbReference>
<keyword evidence="1" id="KW-0597">Phosphoprotein</keyword>
<dbReference type="EMBL" id="CP134206">
    <property type="protein sequence ID" value="WND05506.1"/>
    <property type="molecule type" value="Genomic_DNA"/>
</dbReference>
<dbReference type="KEGG" id="asol:BEN76_08470"/>
<dbReference type="Pfam" id="PF00313">
    <property type="entry name" value="CSD"/>
    <property type="match status" value="1"/>
</dbReference>
<evidence type="ECO:0000313" key="4">
    <source>
        <dbReference type="EMBL" id="WND05506.1"/>
    </source>
</evidence>
<dbReference type="CDD" id="cd04458">
    <property type="entry name" value="CSP_CDS"/>
    <property type="match status" value="1"/>
</dbReference>
<evidence type="ECO:0000256" key="1">
    <source>
        <dbReference type="ARBA" id="ARBA00022553"/>
    </source>
</evidence>
<dbReference type="PROSITE" id="PS51857">
    <property type="entry name" value="CSD_2"/>
    <property type="match status" value="1"/>
</dbReference>
<proteinExistence type="predicted"/>
<evidence type="ECO:0000313" key="3">
    <source>
        <dbReference type="EMBL" id="APV36048.1"/>
    </source>
</evidence>
<feature type="domain" description="CSD" evidence="2">
    <location>
        <begin position="5"/>
        <end position="67"/>
    </location>
</feature>
<dbReference type="PANTHER" id="PTHR12962:SF1">
    <property type="entry name" value="COLD SHOCK DOMAIN-CONTAINING PROTEIN CG9705"/>
    <property type="match status" value="1"/>
</dbReference>
<dbReference type="SUPFAM" id="SSF50249">
    <property type="entry name" value="Nucleic acid-binding proteins"/>
    <property type="match status" value="1"/>
</dbReference>